<reference evidence="4 5" key="1">
    <citation type="submission" date="2022-05" db="EMBL/GenBank/DDBJ databases">
        <authorList>
            <consortium name="Genoscope - CEA"/>
            <person name="William W."/>
        </authorList>
    </citation>
    <scope>NUCLEOTIDE SEQUENCE [LARGE SCALE GENOMIC DNA]</scope>
</reference>
<feature type="domain" description="DM2" evidence="2">
    <location>
        <begin position="119"/>
        <end position="240"/>
    </location>
</feature>
<protein>
    <submittedName>
        <fullName evidence="4">Uncharacterized protein</fullName>
    </submittedName>
</protein>
<evidence type="ECO:0000259" key="3">
    <source>
        <dbReference type="Pfam" id="PF14920"/>
    </source>
</evidence>
<dbReference type="Pfam" id="PF14918">
    <property type="entry name" value="MTBP_N"/>
    <property type="match status" value="1"/>
</dbReference>
<dbReference type="InterPro" id="IPR039061">
    <property type="entry name" value="MTBP"/>
</dbReference>
<evidence type="ECO:0000256" key="1">
    <source>
        <dbReference type="SAM" id="MobiDB-lite"/>
    </source>
</evidence>
<dbReference type="GO" id="GO:0034501">
    <property type="term" value="P:protein localization to kinetochore"/>
    <property type="evidence" value="ECO:0007669"/>
    <property type="project" value="TreeGrafter"/>
</dbReference>
<organism evidence="4 5">
    <name type="scientific">Pocillopora meandrina</name>
    <dbReference type="NCBI Taxonomy" id="46732"/>
    <lineage>
        <taxon>Eukaryota</taxon>
        <taxon>Metazoa</taxon>
        <taxon>Cnidaria</taxon>
        <taxon>Anthozoa</taxon>
        <taxon>Hexacorallia</taxon>
        <taxon>Scleractinia</taxon>
        <taxon>Astrocoeniina</taxon>
        <taxon>Pocilloporidae</taxon>
        <taxon>Pocillopora</taxon>
    </lineage>
</organism>
<dbReference type="InterPro" id="IPR029421">
    <property type="entry name" value="MTBP_N"/>
</dbReference>
<evidence type="ECO:0000313" key="5">
    <source>
        <dbReference type="Proteomes" id="UP001159428"/>
    </source>
</evidence>
<evidence type="ECO:0000313" key="4">
    <source>
        <dbReference type="EMBL" id="CAH3041339.1"/>
    </source>
</evidence>
<proteinExistence type="predicted"/>
<dbReference type="GO" id="GO:0000776">
    <property type="term" value="C:kinetochore"/>
    <property type="evidence" value="ECO:0007669"/>
    <property type="project" value="TreeGrafter"/>
</dbReference>
<dbReference type="Pfam" id="PF14920">
    <property type="entry name" value="MTBP_C"/>
    <property type="match status" value="2"/>
</dbReference>
<sequence>MDRFLVFLIVHDDSSADHEVCAHCNEDVAPAVQGVVEDLIVVCDKNKKSLKDIESIQWTLIGILMNEAMMTTGVSLFTLDPLLALKNFNPTVHFSIIEDRPFIDQMEVKLMKKSSLDKDVEISERLHSLADGLPQAGVPVDVFWFICGRDALPVRSHMHLFGALKRLQLWHNANITVLHSNKFDMSSFLTSWQKGLKLSVTPLNKSDVLSKIFSGAVVWQGSLVFNENQSRTILPGFNLSCDRSETEINFGSSRIQPKRKKKNPMDIGKRLCIAPDITILCRVQKHTVPFHMFLPVRLGLSVNQSSTKLSLRLVEWLSFEENKNIALVGSLQLVTSYKHCTQRKNREAWFNYVKSHNPTASVTNRLDGNTGDEDLTESCRRLCLVCGSAEKELSLYVLRRPEDLNGWIHKELSSIQSSFLISNDQKVGGPLKFPELSESFIETEQNLTEVLLQELQKELQNSDDLFSTHSGCNIVDKTTSTKRQFLKEKRLGWKEHELEPVDRNVLPLDVSELSLSPSKWPERAWLVKNDPNARVNDSVADESTKNYPLLASVSSLSISDILEKFRRDGTPARSDLVRLEPREQSSSGRHVQIERGSIEEVRGKCYPEALEASYHGIEYCLDVREAISKDLQLSRLQSSLVKNETFSSCVLTEHKTRETRCTRAVTNAAKKGSKASLAKLTVPLSRTATIRNGKKPAALIGSSSRSLKKKSPVIVKAPTVAKKRKREDANVEEGKASDENDVKKKETRSERHKRRLRQVVQNTLEGNGIDSSHPFYESCTGRLYSLCKSFLKDLRSSHGLNDEMKRLAKSNVQQVIEFETKRKSAAQTT</sequence>
<accession>A0AAU9VWU1</accession>
<feature type="compositionally biased region" description="Basic and acidic residues" evidence="1">
    <location>
        <begin position="726"/>
        <end position="749"/>
    </location>
</feature>
<feature type="domain" description="MDN2-binding protein C-terminal" evidence="3">
    <location>
        <begin position="600"/>
        <end position="650"/>
    </location>
</feature>
<dbReference type="AlphaFoldDB" id="A0AAU9VWU1"/>
<comment type="caution">
    <text evidence="4">The sequence shown here is derived from an EMBL/GenBank/DDBJ whole genome shotgun (WGS) entry which is preliminary data.</text>
</comment>
<dbReference type="PANTHER" id="PTHR14382">
    <property type="entry name" value="MDM2-BINDING PROTEIN"/>
    <property type="match status" value="1"/>
</dbReference>
<dbReference type="InterPro" id="IPR029418">
    <property type="entry name" value="MTBP_C"/>
</dbReference>
<dbReference type="Proteomes" id="UP001159428">
    <property type="component" value="Unassembled WGS sequence"/>
</dbReference>
<feature type="region of interest" description="Disordered" evidence="1">
    <location>
        <begin position="719"/>
        <end position="753"/>
    </location>
</feature>
<dbReference type="GO" id="GO:0031396">
    <property type="term" value="P:regulation of protein ubiquitination"/>
    <property type="evidence" value="ECO:0007669"/>
    <property type="project" value="InterPro"/>
</dbReference>
<dbReference type="GO" id="GO:0007089">
    <property type="term" value="P:traversing start control point of mitotic cell cycle"/>
    <property type="evidence" value="ECO:0007669"/>
    <property type="project" value="TreeGrafter"/>
</dbReference>
<dbReference type="EMBL" id="CALNXJ010000006">
    <property type="protein sequence ID" value="CAH3041339.1"/>
    <property type="molecule type" value="Genomic_DNA"/>
</dbReference>
<evidence type="ECO:0000259" key="2">
    <source>
        <dbReference type="Pfam" id="PF14918"/>
    </source>
</evidence>
<feature type="domain" description="MDN2-binding protein C-terminal" evidence="3">
    <location>
        <begin position="655"/>
        <end position="816"/>
    </location>
</feature>
<keyword evidence="5" id="KW-1185">Reference proteome</keyword>
<gene>
    <name evidence="4" type="ORF">PMEA_00029164</name>
</gene>
<name>A0AAU9VWU1_9CNID</name>
<dbReference type="PANTHER" id="PTHR14382:SF1">
    <property type="entry name" value="MDM2-BINDING PROTEIN"/>
    <property type="match status" value="1"/>
</dbReference>